<dbReference type="Proteomes" id="UP001157017">
    <property type="component" value="Unassembled WGS sequence"/>
</dbReference>
<feature type="transmembrane region" description="Helical" evidence="2">
    <location>
        <begin position="548"/>
        <end position="567"/>
    </location>
</feature>
<sequence length="701" mass="71655">MTRNRRLGGEGAGVSGRPGRFHGVDDARPSLAARVVSRGGVGAATLVLVVAVLAVPLGLTGLWRPVVVLPLLLVALAGALVAAHRTPVLPSPRWAAGAIVLLALGGGLWAGLTHAEHVVLRRDAGTYALSGQHLATAHEVRVDVRVADLGGAAVVDDSGVTSGSPGFFEQGSGAGTHVVPQFLLATPAWLSIGWWLGGWTGMLLVPAVALGAALLAFGGLALRVLGPRWAVPATALLAAAQPVLHAGRSTYSEPLALLVGCAGLALLVDTTRVGAAGGWTAARRLALPAGLLLGGVALVRVDALRETALLLPVAALLAVRRDGGGGRLALGLGIGTAVAAASALLTSRPYLGSIGGSLLPLAAGVVVLLGASLGLVALARRGVRLGGVARRRLPEVLEVLVLLAFVVLASRPLWQTVRQSPDDPGSRVVAGLQAQGLPVDGGRTYAEHTVQWTAWWLGVPAVVLAALAAASLAARVGRAWRDDRPLPAWTGPLLVAVGSTALTLYRPGITPDHPWADRRLVTVVLPAVVLLSVAAVRGLAARVPAARVPVAVVGLLALAVPVALATAPTAGERTERGEVAALHRACRAFGPGDTAVLVDSRAANEWTQVLRGACDVPTVVVRTRRGQPLPAETVATVVRGVEAAGRRPVLVAADPAGVTGATRQVVGLRTTEDARLLERRPGRGVRLDVDLWLAPVRSSAR</sequence>
<feature type="region of interest" description="Disordered" evidence="1">
    <location>
        <begin position="1"/>
        <end position="21"/>
    </location>
</feature>
<feature type="transmembrane region" description="Helical" evidence="2">
    <location>
        <begin position="396"/>
        <end position="414"/>
    </location>
</feature>
<proteinExistence type="predicted"/>
<evidence type="ECO:0000313" key="3">
    <source>
        <dbReference type="EMBL" id="GMA88411.1"/>
    </source>
</evidence>
<evidence type="ECO:0000313" key="4">
    <source>
        <dbReference type="Proteomes" id="UP001157017"/>
    </source>
</evidence>
<name>A0ABQ6JLH8_9ACTN</name>
<keyword evidence="4" id="KW-1185">Reference proteome</keyword>
<feature type="transmembrane region" description="Helical" evidence="2">
    <location>
        <begin position="358"/>
        <end position="376"/>
    </location>
</feature>
<evidence type="ECO:0000256" key="1">
    <source>
        <dbReference type="SAM" id="MobiDB-lite"/>
    </source>
</evidence>
<feature type="transmembrane region" description="Helical" evidence="2">
    <location>
        <begin position="486"/>
        <end position="506"/>
    </location>
</feature>
<keyword evidence="2" id="KW-1133">Transmembrane helix</keyword>
<feature type="transmembrane region" description="Helical" evidence="2">
    <location>
        <begin position="518"/>
        <end position="536"/>
    </location>
</feature>
<comment type="caution">
    <text evidence="3">The sequence shown here is derived from an EMBL/GenBank/DDBJ whole genome shotgun (WGS) entry which is preliminary data.</text>
</comment>
<feature type="transmembrane region" description="Helical" evidence="2">
    <location>
        <begin position="62"/>
        <end position="82"/>
    </location>
</feature>
<dbReference type="EMBL" id="BSUZ01000001">
    <property type="protein sequence ID" value="GMA88411.1"/>
    <property type="molecule type" value="Genomic_DNA"/>
</dbReference>
<gene>
    <name evidence="3" type="ORF">GCM10025868_36610</name>
</gene>
<feature type="transmembrane region" description="Helical" evidence="2">
    <location>
        <begin position="454"/>
        <end position="474"/>
    </location>
</feature>
<evidence type="ECO:0008006" key="5">
    <source>
        <dbReference type="Google" id="ProtNLM"/>
    </source>
</evidence>
<accession>A0ABQ6JLH8</accession>
<evidence type="ECO:0000256" key="2">
    <source>
        <dbReference type="SAM" id="Phobius"/>
    </source>
</evidence>
<feature type="transmembrane region" description="Helical" evidence="2">
    <location>
        <begin position="328"/>
        <end position="346"/>
    </location>
</feature>
<protein>
    <recommendedName>
        <fullName evidence="5">Glycosyltransferase RgtA/B/C/D-like domain-containing protein</fullName>
    </recommendedName>
</protein>
<keyword evidence="2" id="KW-0472">Membrane</keyword>
<feature type="transmembrane region" description="Helical" evidence="2">
    <location>
        <begin position="192"/>
        <end position="222"/>
    </location>
</feature>
<organism evidence="3 4">
    <name type="scientific">Angustibacter aerolatus</name>
    <dbReference type="NCBI Taxonomy" id="1162965"/>
    <lineage>
        <taxon>Bacteria</taxon>
        <taxon>Bacillati</taxon>
        <taxon>Actinomycetota</taxon>
        <taxon>Actinomycetes</taxon>
        <taxon>Kineosporiales</taxon>
        <taxon>Kineosporiaceae</taxon>
    </lineage>
</organism>
<keyword evidence="2" id="KW-0812">Transmembrane</keyword>
<feature type="transmembrane region" description="Helical" evidence="2">
    <location>
        <begin position="35"/>
        <end position="56"/>
    </location>
</feature>
<feature type="transmembrane region" description="Helical" evidence="2">
    <location>
        <begin position="94"/>
        <end position="112"/>
    </location>
</feature>
<reference evidence="4" key="1">
    <citation type="journal article" date="2019" name="Int. J. Syst. Evol. Microbiol.">
        <title>The Global Catalogue of Microorganisms (GCM) 10K type strain sequencing project: providing services to taxonomists for standard genome sequencing and annotation.</title>
        <authorList>
            <consortium name="The Broad Institute Genomics Platform"/>
            <consortium name="The Broad Institute Genome Sequencing Center for Infectious Disease"/>
            <person name="Wu L."/>
            <person name="Ma J."/>
        </authorList>
    </citation>
    <scope>NUCLEOTIDE SEQUENCE [LARGE SCALE GENOMIC DNA]</scope>
    <source>
        <strain evidence="4">NBRC 108730</strain>
    </source>
</reference>